<dbReference type="AlphaFoldDB" id="A0A4Q2DCT0"/>
<keyword evidence="4" id="KW-1185">Reference proteome</keyword>
<gene>
    <name evidence="3" type="ORF">EST38_g9227</name>
</gene>
<keyword evidence="1" id="KW-0472">Membrane</keyword>
<dbReference type="InterPro" id="IPR045340">
    <property type="entry name" value="DUF6533"/>
</dbReference>
<dbReference type="OrthoDB" id="3350812at2759"/>
<reference evidence="3 4" key="1">
    <citation type="submission" date="2019-01" db="EMBL/GenBank/DDBJ databases">
        <title>Draft genome sequence of Psathyrella aberdarensis IHI B618.</title>
        <authorList>
            <person name="Buettner E."/>
            <person name="Kellner H."/>
        </authorList>
    </citation>
    <scope>NUCLEOTIDE SEQUENCE [LARGE SCALE GENOMIC DNA]</scope>
    <source>
        <strain evidence="3 4">IHI B618</strain>
    </source>
</reference>
<name>A0A4Q2DCT0_9AGAR</name>
<keyword evidence="1" id="KW-1133">Transmembrane helix</keyword>
<feature type="transmembrane region" description="Helical" evidence="1">
    <location>
        <begin position="54"/>
        <end position="74"/>
    </location>
</feature>
<feature type="transmembrane region" description="Helical" evidence="1">
    <location>
        <begin position="20"/>
        <end position="42"/>
    </location>
</feature>
<organism evidence="3 4">
    <name type="scientific">Candolleomyces aberdarensis</name>
    <dbReference type="NCBI Taxonomy" id="2316362"/>
    <lineage>
        <taxon>Eukaryota</taxon>
        <taxon>Fungi</taxon>
        <taxon>Dikarya</taxon>
        <taxon>Basidiomycota</taxon>
        <taxon>Agaricomycotina</taxon>
        <taxon>Agaricomycetes</taxon>
        <taxon>Agaricomycetidae</taxon>
        <taxon>Agaricales</taxon>
        <taxon>Agaricineae</taxon>
        <taxon>Psathyrellaceae</taxon>
        <taxon>Candolleomyces</taxon>
    </lineage>
</organism>
<protein>
    <recommendedName>
        <fullName evidence="2">DUF6533 domain-containing protein</fullName>
    </recommendedName>
</protein>
<sequence length="156" mass="17912">MLSPTDDLELTLNRLLITKYVNGAALVYLALEYFHTLELEVAYLWGDKLSPVKVLFFVTRYLGFFTNGLLMWFFRPSSSSEVEICTKLYWLTLFAIGITITTADAIIYVRIHALSHRCKTMGIVLSIHFVMVFSAFYTLLVLDLKMTTRKPLDHSS</sequence>
<accession>A0A4Q2DCT0</accession>
<comment type="caution">
    <text evidence="3">The sequence shown here is derived from an EMBL/GenBank/DDBJ whole genome shotgun (WGS) entry which is preliminary data.</text>
</comment>
<feature type="transmembrane region" description="Helical" evidence="1">
    <location>
        <begin position="89"/>
        <end position="109"/>
    </location>
</feature>
<evidence type="ECO:0000313" key="4">
    <source>
        <dbReference type="Proteomes" id="UP000290288"/>
    </source>
</evidence>
<feature type="domain" description="DUF6533" evidence="2">
    <location>
        <begin position="20"/>
        <end position="65"/>
    </location>
</feature>
<evidence type="ECO:0000256" key="1">
    <source>
        <dbReference type="SAM" id="Phobius"/>
    </source>
</evidence>
<proteinExistence type="predicted"/>
<dbReference type="EMBL" id="SDEE01000418">
    <property type="protein sequence ID" value="RXW16626.1"/>
    <property type="molecule type" value="Genomic_DNA"/>
</dbReference>
<feature type="transmembrane region" description="Helical" evidence="1">
    <location>
        <begin position="121"/>
        <end position="142"/>
    </location>
</feature>
<keyword evidence="1" id="KW-0812">Transmembrane</keyword>
<evidence type="ECO:0000259" key="2">
    <source>
        <dbReference type="Pfam" id="PF20151"/>
    </source>
</evidence>
<dbReference type="Proteomes" id="UP000290288">
    <property type="component" value="Unassembled WGS sequence"/>
</dbReference>
<dbReference type="Pfam" id="PF20151">
    <property type="entry name" value="DUF6533"/>
    <property type="match status" value="1"/>
</dbReference>
<evidence type="ECO:0000313" key="3">
    <source>
        <dbReference type="EMBL" id="RXW16626.1"/>
    </source>
</evidence>